<dbReference type="RefSeq" id="WP_377045719.1">
    <property type="nucleotide sequence ID" value="NZ_JBHLUN010000012.1"/>
</dbReference>
<reference evidence="6 7" key="1">
    <citation type="submission" date="2024-09" db="EMBL/GenBank/DDBJ databases">
        <authorList>
            <person name="Sun Q."/>
            <person name="Mori K."/>
        </authorList>
    </citation>
    <scope>NUCLEOTIDE SEQUENCE [LARGE SCALE GENOMIC DNA]</scope>
    <source>
        <strain evidence="6 7">TBRC 5777</strain>
    </source>
</reference>
<name>A0ABV6JW59_9PROT</name>
<sequence>MADLDPVLLRTFLVVAETRHFTEAGHRLGLRQSTVSQHIHRLEAAVERPLLLRDTHGASLTPDGEAMRGFAARILEANDRASAFFRGTELRGRLRFGTSEDLVLSRLPGILREFVRSNPLVDLDLTVGLSSTLHDGLEAGELDLIFAKRRAGEERGRLVWRERLAWVGARDTVVDPAAPVPLVVYPSRSITRNLAVEAMERAGRSWRVSCSSGSLSGLTAAVQAGLGVSAQSRLLLRGELVELRSPELPPLEEVEFVLMGRASRLRGPAAALASVIARNAERLQDAA</sequence>
<dbReference type="Pfam" id="PF03466">
    <property type="entry name" value="LysR_substrate"/>
    <property type="match status" value="1"/>
</dbReference>
<dbReference type="InterPro" id="IPR005119">
    <property type="entry name" value="LysR_subst-bd"/>
</dbReference>
<dbReference type="SUPFAM" id="SSF53850">
    <property type="entry name" value="Periplasmic binding protein-like II"/>
    <property type="match status" value="1"/>
</dbReference>
<dbReference type="InterPro" id="IPR000847">
    <property type="entry name" value="LysR_HTH_N"/>
</dbReference>
<organism evidence="6 7">
    <name type="scientific">Roseomonas elaeocarpi</name>
    <dbReference type="NCBI Taxonomy" id="907779"/>
    <lineage>
        <taxon>Bacteria</taxon>
        <taxon>Pseudomonadati</taxon>
        <taxon>Pseudomonadota</taxon>
        <taxon>Alphaproteobacteria</taxon>
        <taxon>Acetobacterales</taxon>
        <taxon>Roseomonadaceae</taxon>
        <taxon>Roseomonas</taxon>
    </lineage>
</organism>
<dbReference type="Pfam" id="PF00126">
    <property type="entry name" value="HTH_1"/>
    <property type="match status" value="1"/>
</dbReference>
<feature type="domain" description="HTH lysR-type" evidence="5">
    <location>
        <begin position="4"/>
        <end position="61"/>
    </location>
</feature>
<dbReference type="Proteomes" id="UP001589865">
    <property type="component" value="Unassembled WGS sequence"/>
</dbReference>
<evidence type="ECO:0000313" key="6">
    <source>
        <dbReference type="EMBL" id="MFC0409971.1"/>
    </source>
</evidence>
<evidence type="ECO:0000256" key="1">
    <source>
        <dbReference type="ARBA" id="ARBA00009437"/>
    </source>
</evidence>
<protein>
    <submittedName>
        <fullName evidence="6">LysR substrate-binding domain-containing protein</fullName>
    </submittedName>
</protein>
<evidence type="ECO:0000256" key="2">
    <source>
        <dbReference type="ARBA" id="ARBA00023015"/>
    </source>
</evidence>
<evidence type="ECO:0000259" key="5">
    <source>
        <dbReference type="PROSITE" id="PS50931"/>
    </source>
</evidence>
<accession>A0ABV6JW59</accession>
<dbReference type="PANTHER" id="PTHR30579:SF7">
    <property type="entry name" value="HTH-TYPE TRANSCRIPTIONAL REGULATOR LRHA-RELATED"/>
    <property type="match status" value="1"/>
</dbReference>
<evidence type="ECO:0000313" key="7">
    <source>
        <dbReference type="Proteomes" id="UP001589865"/>
    </source>
</evidence>
<keyword evidence="2" id="KW-0805">Transcription regulation</keyword>
<dbReference type="InterPro" id="IPR036388">
    <property type="entry name" value="WH-like_DNA-bd_sf"/>
</dbReference>
<evidence type="ECO:0000256" key="4">
    <source>
        <dbReference type="ARBA" id="ARBA00023163"/>
    </source>
</evidence>
<evidence type="ECO:0000256" key="3">
    <source>
        <dbReference type="ARBA" id="ARBA00023125"/>
    </source>
</evidence>
<comment type="similarity">
    <text evidence="1">Belongs to the LysR transcriptional regulatory family.</text>
</comment>
<dbReference type="PANTHER" id="PTHR30579">
    <property type="entry name" value="TRANSCRIPTIONAL REGULATOR"/>
    <property type="match status" value="1"/>
</dbReference>
<dbReference type="Gene3D" id="3.40.190.10">
    <property type="entry name" value="Periplasmic binding protein-like II"/>
    <property type="match status" value="2"/>
</dbReference>
<gene>
    <name evidence="6" type="ORF">ACFFGY_17090</name>
</gene>
<dbReference type="InterPro" id="IPR036390">
    <property type="entry name" value="WH_DNA-bd_sf"/>
</dbReference>
<keyword evidence="3" id="KW-0238">DNA-binding</keyword>
<keyword evidence="7" id="KW-1185">Reference proteome</keyword>
<dbReference type="EMBL" id="JBHLUN010000012">
    <property type="protein sequence ID" value="MFC0409971.1"/>
    <property type="molecule type" value="Genomic_DNA"/>
</dbReference>
<dbReference type="PROSITE" id="PS50931">
    <property type="entry name" value="HTH_LYSR"/>
    <property type="match status" value="1"/>
</dbReference>
<dbReference type="SUPFAM" id="SSF46785">
    <property type="entry name" value="Winged helix' DNA-binding domain"/>
    <property type="match status" value="1"/>
</dbReference>
<proteinExistence type="inferred from homology"/>
<comment type="caution">
    <text evidence="6">The sequence shown here is derived from an EMBL/GenBank/DDBJ whole genome shotgun (WGS) entry which is preliminary data.</text>
</comment>
<dbReference type="InterPro" id="IPR050176">
    <property type="entry name" value="LTTR"/>
</dbReference>
<dbReference type="Gene3D" id="1.10.10.10">
    <property type="entry name" value="Winged helix-like DNA-binding domain superfamily/Winged helix DNA-binding domain"/>
    <property type="match status" value="1"/>
</dbReference>
<keyword evidence="4" id="KW-0804">Transcription</keyword>